<dbReference type="OrthoDB" id="1925587at2759"/>
<dbReference type="AlphaFoldDB" id="A0A9D5D3I1"/>
<accession>A0A9D5D3I1</accession>
<dbReference type="Proteomes" id="UP001085076">
    <property type="component" value="Miscellaneous, Linkage group lg02"/>
</dbReference>
<reference evidence="1" key="2">
    <citation type="journal article" date="2022" name="Hortic Res">
        <title>The genome of Dioscorea zingiberensis sheds light on the biosynthesis, origin and evolution of the medicinally important diosgenin saponins.</title>
        <authorList>
            <person name="Li Y."/>
            <person name="Tan C."/>
            <person name="Li Z."/>
            <person name="Guo J."/>
            <person name="Li S."/>
            <person name="Chen X."/>
            <person name="Wang C."/>
            <person name="Dai X."/>
            <person name="Yang H."/>
            <person name="Song W."/>
            <person name="Hou L."/>
            <person name="Xu J."/>
            <person name="Tong Z."/>
            <person name="Xu A."/>
            <person name="Yuan X."/>
            <person name="Wang W."/>
            <person name="Yang Q."/>
            <person name="Chen L."/>
            <person name="Sun Z."/>
            <person name="Wang K."/>
            <person name="Pan B."/>
            <person name="Chen J."/>
            <person name="Bao Y."/>
            <person name="Liu F."/>
            <person name="Qi X."/>
            <person name="Gang D.R."/>
            <person name="Wen J."/>
            <person name="Li J."/>
        </authorList>
    </citation>
    <scope>NUCLEOTIDE SEQUENCE</scope>
    <source>
        <strain evidence="1">Dzin_1.0</strain>
    </source>
</reference>
<dbReference type="EMBL" id="JAGGNH010000002">
    <property type="protein sequence ID" value="KAJ0983423.1"/>
    <property type="molecule type" value="Genomic_DNA"/>
</dbReference>
<reference evidence="1" key="1">
    <citation type="submission" date="2021-03" db="EMBL/GenBank/DDBJ databases">
        <authorList>
            <person name="Li Z."/>
            <person name="Yang C."/>
        </authorList>
    </citation>
    <scope>NUCLEOTIDE SEQUENCE</scope>
    <source>
        <strain evidence="1">Dzin_1.0</strain>
        <tissue evidence="1">Leaf</tissue>
    </source>
</reference>
<sequence length="138" mass="14741">MGLMSWLRLSRAHTTKPSSPANPFDAEPVLVMNGTVEVRRPGDMTVFEFGSGGDSVTLAGYCLVSDELQPCKWALLNASGPECRQPVHEAYSLGLAAAVLLAIAHATANLLVAYYVSATAPDLRETKVRRDVTAPTNP</sequence>
<name>A0A9D5D3I1_9LILI</name>
<evidence type="ECO:0000313" key="1">
    <source>
        <dbReference type="EMBL" id="KAJ0983423.1"/>
    </source>
</evidence>
<protein>
    <submittedName>
        <fullName evidence="1">Uncharacterized protein</fullName>
    </submittedName>
</protein>
<proteinExistence type="predicted"/>
<comment type="caution">
    <text evidence="1">The sequence shown here is derived from an EMBL/GenBank/DDBJ whole genome shotgun (WGS) entry which is preliminary data.</text>
</comment>
<evidence type="ECO:0000313" key="2">
    <source>
        <dbReference type="Proteomes" id="UP001085076"/>
    </source>
</evidence>
<gene>
    <name evidence="1" type="ORF">J5N97_011678</name>
</gene>
<organism evidence="1 2">
    <name type="scientific">Dioscorea zingiberensis</name>
    <dbReference type="NCBI Taxonomy" id="325984"/>
    <lineage>
        <taxon>Eukaryota</taxon>
        <taxon>Viridiplantae</taxon>
        <taxon>Streptophyta</taxon>
        <taxon>Embryophyta</taxon>
        <taxon>Tracheophyta</taxon>
        <taxon>Spermatophyta</taxon>
        <taxon>Magnoliopsida</taxon>
        <taxon>Liliopsida</taxon>
        <taxon>Dioscoreales</taxon>
        <taxon>Dioscoreaceae</taxon>
        <taxon>Dioscorea</taxon>
    </lineage>
</organism>
<keyword evidence="2" id="KW-1185">Reference proteome</keyword>